<reference evidence="2" key="2">
    <citation type="submission" date="2023-06" db="EMBL/GenBank/DDBJ databases">
        <authorList>
            <consortium name="Lawrence Berkeley National Laboratory"/>
            <person name="Mondo S.J."/>
            <person name="Hensen N."/>
            <person name="Bonometti L."/>
            <person name="Westerberg I."/>
            <person name="Brannstrom I.O."/>
            <person name="Guillou S."/>
            <person name="Cros-Aarteil S."/>
            <person name="Calhoun S."/>
            <person name="Haridas S."/>
            <person name="Kuo A."/>
            <person name="Pangilinan J."/>
            <person name="Riley R."/>
            <person name="Labutti K."/>
            <person name="Andreopoulos B."/>
            <person name="Lipzen A."/>
            <person name="Chen C."/>
            <person name="Yanf M."/>
            <person name="Daum C."/>
            <person name="Ng V."/>
            <person name="Clum A."/>
            <person name="Steindorff A."/>
            <person name="Ohm R."/>
            <person name="Martin F."/>
            <person name="Silar P."/>
            <person name="Natvig D."/>
            <person name="Lalanne C."/>
            <person name="Gautier V."/>
            <person name="Ament-Velasquez S.L."/>
            <person name="Kruys A."/>
            <person name="Hutchinson M.I."/>
            <person name="Powell A.J."/>
            <person name="Barry K."/>
            <person name="Miller A.N."/>
            <person name="Grigoriev I.V."/>
            <person name="Debuchy R."/>
            <person name="Gladieux P."/>
            <person name="Thoren M.H."/>
            <person name="Johannesson H."/>
        </authorList>
    </citation>
    <scope>NUCLEOTIDE SEQUENCE</scope>
    <source>
        <strain evidence="2">PSN324</strain>
    </source>
</reference>
<feature type="signal peptide" evidence="1">
    <location>
        <begin position="1"/>
        <end position="24"/>
    </location>
</feature>
<dbReference type="EMBL" id="MU864964">
    <property type="protein sequence ID" value="KAK4463054.1"/>
    <property type="molecule type" value="Genomic_DNA"/>
</dbReference>
<protein>
    <submittedName>
        <fullName evidence="2">Uncharacterized protein</fullName>
    </submittedName>
</protein>
<evidence type="ECO:0000313" key="2">
    <source>
        <dbReference type="EMBL" id="KAK4463054.1"/>
    </source>
</evidence>
<organism evidence="2 3">
    <name type="scientific">Cladorrhinum samala</name>
    <dbReference type="NCBI Taxonomy" id="585594"/>
    <lineage>
        <taxon>Eukaryota</taxon>
        <taxon>Fungi</taxon>
        <taxon>Dikarya</taxon>
        <taxon>Ascomycota</taxon>
        <taxon>Pezizomycotina</taxon>
        <taxon>Sordariomycetes</taxon>
        <taxon>Sordariomycetidae</taxon>
        <taxon>Sordariales</taxon>
        <taxon>Podosporaceae</taxon>
        <taxon>Cladorrhinum</taxon>
    </lineage>
</organism>
<comment type="caution">
    <text evidence="2">The sequence shown here is derived from an EMBL/GenBank/DDBJ whole genome shotgun (WGS) entry which is preliminary data.</text>
</comment>
<reference evidence="2" key="1">
    <citation type="journal article" date="2023" name="Mol. Phylogenet. Evol.">
        <title>Genome-scale phylogeny and comparative genomics of the fungal order Sordariales.</title>
        <authorList>
            <person name="Hensen N."/>
            <person name="Bonometti L."/>
            <person name="Westerberg I."/>
            <person name="Brannstrom I.O."/>
            <person name="Guillou S."/>
            <person name="Cros-Aarteil S."/>
            <person name="Calhoun S."/>
            <person name="Haridas S."/>
            <person name="Kuo A."/>
            <person name="Mondo S."/>
            <person name="Pangilinan J."/>
            <person name="Riley R."/>
            <person name="LaButti K."/>
            <person name="Andreopoulos B."/>
            <person name="Lipzen A."/>
            <person name="Chen C."/>
            <person name="Yan M."/>
            <person name="Daum C."/>
            <person name="Ng V."/>
            <person name="Clum A."/>
            <person name="Steindorff A."/>
            <person name="Ohm R.A."/>
            <person name="Martin F."/>
            <person name="Silar P."/>
            <person name="Natvig D.O."/>
            <person name="Lalanne C."/>
            <person name="Gautier V."/>
            <person name="Ament-Velasquez S.L."/>
            <person name="Kruys A."/>
            <person name="Hutchinson M.I."/>
            <person name="Powell A.J."/>
            <person name="Barry K."/>
            <person name="Miller A.N."/>
            <person name="Grigoriev I.V."/>
            <person name="Debuchy R."/>
            <person name="Gladieux P."/>
            <person name="Hiltunen Thoren M."/>
            <person name="Johannesson H."/>
        </authorList>
    </citation>
    <scope>NUCLEOTIDE SEQUENCE</scope>
    <source>
        <strain evidence="2">PSN324</strain>
    </source>
</reference>
<keyword evidence="1" id="KW-0732">Signal</keyword>
<dbReference type="Pfam" id="PF17615">
    <property type="entry name" value="C166"/>
    <property type="match status" value="1"/>
</dbReference>
<proteinExistence type="predicted"/>
<gene>
    <name evidence="2" type="ORF">QBC42DRAFT_250950</name>
</gene>
<feature type="chain" id="PRO_5043350649" evidence="1">
    <location>
        <begin position="25"/>
        <end position="202"/>
    </location>
</feature>
<evidence type="ECO:0000313" key="3">
    <source>
        <dbReference type="Proteomes" id="UP001321749"/>
    </source>
</evidence>
<dbReference type="Proteomes" id="UP001321749">
    <property type="component" value="Unassembled WGS sequence"/>
</dbReference>
<keyword evidence="3" id="KW-1185">Reference proteome</keyword>
<evidence type="ECO:0000256" key="1">
    <source>
        <dbReference type="SAM" id="SignalP"/>
    </source>
</evidence>
<dbReference type="AlphaFoldDB" id="A0AAV9HQR3"/>
<sequence>MVSIRTITTTAAGLLLSLAPAALAVTSATVVNNLATLEGKSYALQDPAREVNLVNAQLSVTGLGPIPGLIREYRDFITFVSGLNAAYQGSPPFAAGDAAAATIPTSFRRFVVAHSILLNILTGNARLAGFVPGVGVLPPLNVDFGNVLSDARAALETYAARIVALTDAAADAQIQSSWAEINGTFNAAYSFYRSGLLNDILS</sequence>
<name>A0AAV9HQR3_9PEZI</name>
<accession>A0AAV9HQR3</accession>